<dbReference type="HOGENOM" id="CLU_055801_0_0_10"/>
<protein>
    <recommendedName>
        <fullName evidence="3">Glycosyltransferase, group 1 family protein</fullName>
    </recommendedName>
</protein>
<organism evidence="1 2">
    <name type="scientific">Prevotella multiformis DSM 16608</name>
    <dbReference type="NCBI Taxonomy" id="888743"/>
    <lineage>
        <taxon>Bacteria</taxon>
        <taxon>Pseudomonadati</taxon>
        <taxon>Bacteroidota</taxon>
        <taxon>Bacteroidia</taxon>
        <taxon>Bacteroidales</taxon>
        <taxon>Prevotellaceae</taxon>
        <taxon>Prevotella</taxon>
    </lineage>
</organism>
<dbReference type="SUPFAM" id="SSF53756">
    <property type="entry name" value="UDP-Glycosyltransferase/glycogen phosphorylase"/>
    <property type="match status" value="1"/>
</dbReference>
<dbReference type="eggNOG" id="COG0438">
    <property type="taxonomic scope" value="Bacteria"/>
</dbReference>
<accession>F0F6T4</accession>
<keyword evidence="2" id="KW-1185">Reference proteome</keyword>
<dbReference type="STRING" id="888743.HMPREF9141_1301"/>
<sequence>MEQIERTIKRMKILLLGEYSNVHNTLARGLRELGHTVTVVSNGDFWKNYPRDINVSRRPGKIGGMLLMAKIYALLPRLRGYDVVQFINPLFFELKAEHLFPLFRYLKKHNRKAVLCGFGMDYYWAHTCSTTMPLRYSDFNIGGELRRNKEAIAEREDWTGTDKEQLNRLMAEQCDGIVTGLYEYWRCYQPCFPEKTTFIPFPIIVGEAPVIADETPEKLNLFIGISKDRSAYKGTDIMLQAAETVKRQYPDKLNLQIVTGLPFDEYVRTMLGSDAIMDQLYSYTPSMNPLEAMAHGIICIGGGEPENYEIIHEPTLRPIINVLPTYESCVAELTGLVNHLEIIPRLRRQSYAYVRKHHDHIKVAGQYEAFYRSLQDGL</sequence>
<evidence type="ECO:0000313" key="2">
    <source>
        <dbReference type="Proteomes" id="UP000005697"/>
    </source>
</evidence>
<comment type="caution">
    <text evidence="1">The sequence shown here is derived from an EMBL/GenBank/DDBJ whole genome shotgun (WGS) entry which is preliminary data.</text>
</comment>
<reference evidence="1 2" key="1">
    <citation type="submission" date="2011-01" db="EMBL/GenBank/DDBJ databases">
        <authorList>
            <person name="Muzny D."/>
            <person name="Qin X."/>
            <person name="Deng J."/>
            <person name="Jiang H."/>
            <person name="Liu Y."/>
            <person name="Qu J."/>
            <person name="Song X.-Z."/>
            <person name="Zhang L."/>
            <person name="Thornton R."/>
            <person name="Coyle M."/>
            <person name="Francisco L."/>
            <person name="Jackson L."/>
            <person name="Javaid M."/>
            <person name="Korchina V."/>
            <person name="Kovar C."/>
            <person name="Mata R."/>
            <person name="Mathew T."/>
            <person name="Ngo R."/>
            <person name="Nguyen L."/>
            <person name="Nguyen N."/>
            <person name="Okwuonu G."/>
            <person name="Ongeri F."/>
            <person name="Pham C."/>
            <person name="Simmons D."/>
            <person name="Wilczek-Boney K."/>
            <person name="Hale W."/>
            <person name="Jakkamsetti A."/>
            <person name="Pham P."/>
            <person name="Ruth R."/>
            <person name="San Lucas F."/>
            <person name="Warren J."/>
            <person name="Zhang J."/>
            <person name="Zhao Z."/>
            <person name="Zhou C."/>
            <person name="Zhu D."/>
            <person name="Lee S."/>
            <person name="Bess C."/>
            <person name="Blankenburg K."/>
            <person name="Forbes L."/>
            <person name="Fu Q."/>
            <person name="Gubbala S."/>
            <person name="Hirani K."/>
            <person name="Jayaseelan J.C."/>
            <person name="Lara F."/>
            <person name="Munidasa M."/>
            <person name="Palculict T."/>
            <person name="Patil S."/>
            <person name="Pu L.-L."/>
            <person name="Saada N."/>
            <person name="Tang L."/>
            <person name="Weissenberger G."/>
            <person name="Zhu Y."/>
            <person name="Hemphill L."/>
            <person name="Shang Y."/>
            <person name="Youmans B."/>
            <person name="Ayvaz T."/>
            <person name="Ross M."/>
            <person name="Santibanez J."/>
            <person name="Aqrawi P."/>
            <person name="Gross S."/>
            <person name="Joshi V."/>
            <person name="Fowler G."/>
            <person name="Nazareth L."/>
            <person name="Reid J."/>
            <person name="Worley K."/>
            <person name="Petrosino J."/>
            <person name="Highlander S."/>
            <person name="Gibbs R."/>
        </authorList>
    </citation>
    <scope>NUCLEOTIDE SEQUENCE [LARGE SCALE GENOMIC DNA]</scope>
    <source>
        <strain evidence="1 2">DSM 16608</strain>
    </source>
</reference>
<name>F0F6T4_9BACT</name>
<dbReference type="Proteomes" id="UP000005697">
    <property type="component" value="Unassembled WGS sequence"/>
</dbReference>
<evidence type="ECO:0000313" key="1">
    <source>
        <dbReference type="EMBL" id="EGC20061.1"/>
    </source>
</evidence>
<gene>
    <name evidence="1" type="ORF">HMPREF9141_1301</name>
</gene>
<dbReference type="EMBL" id="AEWX01000018">
    <property type="protein sequence ID" value="EGC20061.1"/>
    <property type="molecule type" value="Genomic_DNA"/>
</dbReference>
<dbReference type="AlphaFoldDB" id="F0F6T4"/>
<proteinExistence type="predicted"/>
<evidence type="ECO:0008006" key="3">
    <source>
        <dbReference type="Google" id="ProtNLM"/>
    </source>
</evidence>